<evidence type="ECO:0000259" key="2">
    <source>
        <dbReference type="PROSITE" id="PS51766"/>
    </source>
</evidence>
<dbReference type="InterPro" id="IPR011050">
    <property type="entry name" value="Pectin_lyase_fold/virulence"/>
</dbReference>
<dbReference type="RefSeq" id="WP_170841364.1">
    <property type="nucleotide sequence ID" value="NZ_FOJI01000006.1"/>
</dbReference>
<evidence type="ECO:0000313" key="4">
    <source>
        <dbReference type="Proteomes" id="UP000199701"/>
    </source>
</evidence>
<proteinExistence type="predicted"/>
<name>A0A1I0PXR8_9FIRM</name>
<dbReference type="PROSITE" id="PS51766">
    <property type="entry name" value="DOCKERIN"/>
    <property type="match status" value="1"/>
</dbReference>
<dbReference type="EMBL" id="FOJI01000006">
    <property type="protein sequence ID" value="SEW19161.1"/>
    <property type="molecule type" value="Genomic_DNA"/>
</dbReference>
<dbReference type="CDD" id="cd14256">
    <property type="entry name" value="Dockerin_I"/>
    <property type="match status" value="1"/>
</dbReference>
<dbReference type="InterPro" id="IPR012334">
    <property type="entry name" value="Pectin_lyas_fold"/>
</dbReference>
<dbReference type="Gene3D" id="2.160.20.10">
    <property type="entry name" value="Single-stranded right-handed beta-helix, Pectin lyase-like"/>
    <property type="match status" value="1"/>
</dbReference>
<evidence type="ECO:0000313" key="3">
    <source>
        <dbReference type="EMBL" id="SEW19161.1"/>
    </source>
</evidence>
<dbReference type="InterPro" id="IPR006626">
    <property type="entry name" value="PbH1"/>
</dbReference>
<accession>A0A1I0PXR8</accession>
<dbReference type="GO" id="GO:0004553">
    <property type="term" value="F:hydrolase activity, hydrolyzing O-glycosyl compounds"/>
    <property type="evidence" value="ECO:0007669"/>
    <property type="project" value="InterPro"/>
</dbReference>
<dbReference type="STRING" id="99656.SAMN05421659_106103"/>
<dbReference type="InterPro" id="IPR036439">
    <property type="entry name" value="Dockerin_dom_sf"/>
</dbReference>
<keyword evidence="1" id="KW-0732">Signal</keyword>
<dbReference type="GO" id="GO:0000272">
    <property type="term" value="P:polysaccharide catabolic process"/>
    <property type="evidence" value="ECO:0007669"/>
    <property type="project" value="InterPro"/>
</dbReference>
<dbReference type="Pfam" id="PF00404">
    <property type="entry name" value="Dockerin_1"/>
    <property type="match status" value="1"/>
</dbReference>
<protein>
    <submittedName>
        <fullName evidence="3">Right handed beta helix region</fullName>
    </submittedName>
</protein>
<evidence type="ECO:0000256" key="1">
    <source>
        <dbReference type="SAM" id="SignalP"/>
    </source>
</evidence>
<feature type="domain" description="Dockerin" evidence="2">
    <location>
        <begin position="30"/>
        <end position="98"/>
    </location>
</feature>
<dbReference type="InterPro" id="IPR016134">
    <property type="entry name" value="Dockerin_dom"/>
</dbReference>
<feature type="chain" id="PRO_5011709669" evidence="1">
    <location>
        <begin position="27"/>
        <end position="510"/>
    </location>
</feature>
<dbReference type="Proteomes" id="UP000199701">
    <property type="component" value="Unassembled WGS sequence"/>
</dbReference>
<dbReference type="SUPFAM" id="SSF51126">
    <property type="entry name" value="Pectin lyase-like"/>
    <property type="match status" value="1"/>
</dbReference>
<reference evidence="3 4" key="1">
    <citation type="submission" date="2016-10" db="EMBL/GenBank/DDBJ databases">
        <authorList>
            <person name="de Groot N.N."/>
        </authorList>
    </citation>
    <scope>NUCLEOTIDE SEQUENCE [LARGE SCALE GENOMIC DNA]</scope>
    <source>
        <strain evidence="3 4">DSM 9179</strain>
    </source>
</reference>
<dbReference type="InterPro" id="IPR002105">
    <property type="entry name" value="Dockerin_1_rpt"/>
</dbReference>
<dbReference type="Gene3D" id="1.10.1330.10">
    <property type="entry name" value="Dockerin domain"/>
    <property type="match status" value="1"/>
</dbReference>
<sequence>MKNLRKILSLFMAFVLVSMVTQSTFAADSSIRLTYDVTNDGIVDIFDILAIQYHILGTTTLSGDNQIAADTNNDNNIDIFDILNIQRSILGTTNTNTIDTSDGTIVTSYSGLLAAVTRVQQSGGGKIYVEGTTISCTGQISLSGLNSNISIIGVPNSDGTYPVLDFSSFRSSYIDKASSDSQVGVRITGSNYTIKNLIIEKAPDNGIQIKGTAAGNNTIYNCITRYNNDAGLQITSGAYSNTIKSVYSYRNCDVYTLGGNADGFAPKLGAGIGNTFYGCYSWENSDDGWDSYDNKDVLTYDLSYEQCACWNNGDPTVFTGLYDFNKGAALDSNLLLVELINAKDSTFATLYASGTFTLPTSSFIVTSASTVAYSPASWVSNYKGNSNGFKFGSTYTTSSCVRTIKNCLTFGHKSKGFDNNNSACTASFTNCVAFDNAYNYNILPFTLTAFSNIRGFSGSSADKLPSGYSVTAPTTTVQSTTRSTVTATVNTINTKCKSNIIPGEIYFNIY</sequence>
<gene>
    <name evidence="3" type="ORF">SAMN05421659_106103</name>
</gene>
<keyword evidence="4" id="KW-1185">Reference proteome</keyword>
<feature type="signal peptide" evidence="1">
    <location>
        <begin position="1"/>
        <end position="26"/>
    </location>
</feature>
<dbReference type="AlphaFoldDB" id="A0A1I0PXR8"/>
<dbReference type="SMART" id="SM00710">
    <property type="entry name" value="PbH1"/>
    <property type="match status" value="4"/>
</dbReference>
<dbReference type="SUPFAM" id="SSF63446">
    <property type="entry name" value="Type I dockerin domain"/>
    <property type="match status" value="1"/>
</dbReference>
<organism evidence="3 4">
    <name type="scientific">[Clostridium] fimetarium</name>
    <dbReference type="NCBI Taxonomy" id="99656"/>
    <lineage>
        <taxon>Bacteria</taxon>
        <taxon>Bacillati</taxon>
        <taxon>Bacillota</taxon>
        <taxon>Clostridia</taxon>
        <taxon>Lachnospirales</taxon>
        <taxon>Lachnospiraceae</taxon>
    </lineage>
</organism>